<dbReference type="Proteomes" id="UP000006053">
    <property type="component" value="Chromosome"/>
</dbReference>
<dbReference type="EMBL" id="CP003348">
    <property type="protein sequence ID" value="AFM00552.1"/>
    <property type="molecule type" value="Genomic_DNA"/>
</dbReference>
<evidence type="ECO:0000313" key="2">
    <source>
        <dbReference type="Proteomes" id="UP000006053"/>
    </source>
</evidence>
<dbReference type="STRING" id="756499.Desde_2206"/>
<sequence length="99" mass="11627">MMNQVIRKRLPAILPVAVFACVEYIAQDESIEMVKELWYYVYTIQCANKQGGIIMFLVTWIEAEEINYRLVKKHELSQFISTHLITPLDNHLMVQELLV</sequence>
<organism evidence="1 2">
    <name type="scientific">Desulfitobacterium dehalogenans (strain ATCC 51507 / DSM 9161 / JW/IU-DC1)</name>
    <dbReference type="NCBI Taxonomy" id="756499"/>
    <lineage>
        <taxon>Bacteria</taxon>
        <taxon>Bacillati</taxon>
        <taxon>Bacillota</taxon>
        <taxon>Clostridia</taxon>
        <taxon>Eubacteriales</taxon>
        <taxon>Desulfitobacteriaceae</taxon>
        <taxon>Desulfitobacterium</taxon>
    </lineage>
</organism>
<dbReference type="HOGENOM" id="CLU_2315694_0_0_9"/>
<dbReference type="PROSITE" id="PS51257">
    <property type="entry name" value="PROKAR_LIPOPROTEIN"/>
    <property type="match status" value="1"/>
</dbReference>
<keyword evidence="2" id="KW-1185">Reference proteome</keyword>
<reference evidence="1 2" key="2">
    <citation type="journal article" date="2015" name="J. Bacteriol.">
        <title>Genomic, proteomic, and biochemical analysis of the organohalide respiratory pathway in Desulfitobacterium dehalogenans.</title>
        <authorList>
            <person name="Kruse T."/>
            <person name="van de Pas B.A."/>
            <person name="Atteia A."/>
            <person name="Krab K."/>
            <person name="Hagen W.R."/>
            <person name="Goodwin L."/>
            <person name="Chain P."/>
            <person name="Boeren S."/>
            <person name="Maphosa F."/>
            <person name="Schraa G."/>
            <person name="de Vos W.M."/>
            <person name="van der Oost J."/>
            <person name="Smidt H."/>
            <person name="Stams A.J."/>
        </authorList>
    </citation>
    <scope>NUCLEOTIDE SEQUENCE [LARGE SCALE GENOMIC DNA]</scope>
    <source>
        <strain evidence="2">ATCC 51507 / DSM 9161 / JW/IU-DC1</strain>
    </source>
</reference>
<protein>
    <submittedName>
        <fullName evidence="1">Uncharacterized protein</fullName>
    </submittedName>
</protein>
<dbReference type="RefSeq" id="WP_014794038.1">
    <property type="nucleotide sequence ID" value="NC_018017.1"/>
</dbReference>
<evidence type="ECO:0000313" key="1">
    <source>
        <dbReference type="EMBL" id="AFM00552.1"/>
    </source>
</evidence>
<accession>I4A9B7</accession>
<gene>
    <name evidence="1" type="ordered locus">Desde_2206</name>
</gene>
<reference evidence="2" key="1">
    <citation type="submission" date="2012-06" db="EMBL/GenBank/DDBJ databases">
        <title>Complete sequence of Desulfitobacterium dehalogenans ATCC 51507.</title>
        <authorList>
            <person name="Lucas S."/>
            <person name="Han J."/>
            <person name="Lapidus A."/>
            <person name="Cheng J.-F."/>
            <person name="Goodwin L."/>
            <person name="Pitluck S."/>
            <person name="Peters L."/>
            <person name="Ovchinnikova G."/>
            <person name="Teshima H."/>
            <person name="Detter J.C."/>
            <person name="Han C."/>
            <person name="Tapia R."/>
            <person name="Land M."/>
            <person name="Hauser L."/>
            <person name="Kyrpides N."/>
            <person name="Ivanova N."/>
            <person name="Pagani I."/>
            <person name="Kruse T."/>
            <person name="de Vos W.M."/>
            <person name="Smidt H."/>
            <person name="Woyke T."/>
        </authorList>
    </citation>
    <scope>NUCLEOTIDE SEQUENCE [LARGE SCALE GENOMIC DNA]</scope>
    <source>
        <strain evidence="2">ATCC 51507 / DSM 9161 / JW/IU-DC1</strain>
    </source>
</reference>
<dbReference type="AlphaFoldDB" id="I4A9B7"/>
<proteinExistence type="predicted"/>
<name>I4A9B7_DESDJ</name>
<dbReference type="KEGG" id="ddh:Desde_2206"/>